<comment type="caution">
    <text evidence="1">The sequence shown here is derived from an EMBL/GenBank/DDBJ whole genome shotgun (WGS) entry which is preliminary data.</text>
</comment>
<reference evidence="2" key="2">
    <citation type="journal article" date="2018" name="Mol. Plant Microbe Interact.">
        <title>Genome sequence resources for the wheat stripe rust pathogen (Puccinia striiformis f. sp. tritici) and the barley stripe rust pathogen (Puccinia striiformis f. sp. hordei).</title>
        <authorList>
            <person name="Xia C."/>
            <person name="Wang M."/>
            <person name="Yin C."/>
            <person name="Cornejo O.E."/>
            <person name="Hulbert S.H."/>
            <person name="Chen X."/>
        </authorList>
    </citation>
    <scope>NUCLEOTIDE SEQUENCE [LARGE SCALE GENOMIC DNA]</scope>
    <source>
        <strain evidence="2">93-210</strain>
    </source>
</reference>
<dbReference type="Proteomes" id="UP001060170">
    <property type="component" value="Chromosome 4"/>
</dbReference>
<organism evidence="1 2">
    <name type="scientific">Puccinia striiformis f. sp. tritici</name>
    <dbReference type="NCBI Taxonomy" id="168172"/>
    <lineage>
        <taxon>Eukaryota</taxon>
        <taxon>Fungi</taxon>
        <taxon>Dikarya</taxon>
        <taxon>Basidiomycota</taxon>
        <taxon>Pucciniomycotina</taxon>
        <taxon>Pucciniomycetes</taxon>
        <taxon>Pucciniales</taxon>
        <taxon>Pucciniaceae</taxon>
        <taxon>Puccinia</taxon>
    </lineage>
</organism>
<evidence type="ECO:0000313" key="1">
    <source>
        <dbReference type="EMBL" id="KAI7957448.1"/>
    </source>
</evidence>
<reference evidence="2" key="1">
    <citation type="journal article" date="2018" name="BMC Genomics">
        <title>Genomic insights into host adaptation between the wheat stripe rust pathogen (Puccinia striiformis f. sp. tritici) and the barley stripe rust pathogen (Puccinia striiformis f. sp. hordei).</title>
        <authorList>
            <person name="Xia C."/>
            <person name="Wang M."/>
            <person name="Yin C."/>
            <person name="Cornejo O.E."/>
            <person name="Hulbert S.H."/>
            <person name="Chen X."/>
        </authorList>
    </citation>
    <scope>NUCLEOTIDE SEQUENCE [LARGE SCALE GENOMIC DNA]</scope>
    <source>
        <strain evidence="2">93-210</strain>
    </source>
</reference>
<keyword evidence="2" id="KW-1185">Reference proteome</keyword>
<proteinExistence type="predicted"/>
<protein>
    <submittedName>
        <fullName evidence="1">Uncharacterized protein</fullName>
    </submittedName>
</protein>
<evidence type="ECO:0000313" key="2">
    <source>
        <dbReference type="Proteomes" id="UP001060170"/>
    </source>
</evidence>
<reference evidence="1 2" key="3">
    <citation type="journal article" date="2022" name="Microbiol. Spectr.">
        <title>Folding features and dynamics of 3D genome architecture in plant fungal pathogens.</title>
        <authorList>
            <person name="Xia C."/>
        </authorList>
    </citation>
    <scope>NUCLEOTIDE SEQUENCE [LARGE SCALE GENOMIC DNA]</scope>
    <source>
        <strain evidence="1 2">93-210</strain>
    </source>
</reference>
<name>A0ACC0EQY9_9BASI</name>
<dbReference type="EMBL" id="CM045868">
    <property type="protein sequence ID" value="KAI7957448.1"/>
    <property type="molecule type" value="Genomic_DNA"/>
</dbReference>
<sequence>MKIQGVNMKKLRLYLTVCEAEGSMGNPGDVNSTNCMVKNYYPAFYESRFDKQQPGFFRHHLKPNT</sequence>
<gene>
    <name evidence="1" type="ORF">MJO28_004543</name>
</gene>
<accession>A0ACC0EQY9</accession>